<dbReference type="InterPro" id="IPR017972">
    <property type="entry name" value="Cyt_P450_CS"/>
</dbReference>
<dbReference type="PRINTS" id="PR00463">
    <property type="entry name" value="EP450I"/>
</dbReference>
<dbReference type="AlphaFoldDB" id="A0A9P5PGR1"/>
<evidence type="ECO:0000256" key="7">
    <source>
        <dbReference type="ARBA" id="ARBA00023004"/>
    </source>
</evidence>
<evidence type="ECO:0000313" key="13">
    <source>
        <dbReference type="Proteomes" id="UP000772434"/>
    </source>
</evidence>
<gene>
    <name evidence="12" type="ORF">BDP27DRAFT_1427260</name>
</gene>
<comment type="pathway">
    <text evidence="2">Secondary metabolite biosynthesis.</text>
</comment>
<keyword evidence="6 10" id="KW-0560">Oxidoreductase</keyword>
<dbReference type="PANTHER" id="PTHR46300:SF7">
    <property type="entry name" value="P450, PUTATIVE (EUROFUNG)-RELATED"/>
    <property type="match status" value="1"/>
</dbReference>
<accession>A0A9P5PGR1</accession>
<keyword evidence="7 9" id="KW-0408">Iron</keyword>
<dbReference type="CDD" id="cd11065">
    <property type="entry name" value="CYP64-like"/>
    <property type="match status" value="1"/>
</dbReference>
<dbReference type="PRINTS" id="PR00385">
    <property type="entry name" value="P450"/>
</dbReference>
<keyword evidence="8 10" id="KW-0503">Monooxygenase</keyword>
<keyword evidence="5 9" id="KW-0479">Metal-binding</keyword>
<evidence type="ECO:0000256" key="6">
    <source>
        <dbReference type="ARBA" id="ARBA00023002"/>
    </source>
</evidence>
<dbReference type="Gene3D" id="1.10.630.10">
    <property type="entry name" value="Cytochrome P450"/>
    <property type="match status" value="1"/>
</dbReference>
<evidence type="ECO:0000313" key="12">
    <source>
        <dbReference type="EMBL" id="KAF9063056.1"/>
    </source>
</evidence>
<evidence type="ECO:0000256" key="3">
    <source>
        <dbReference type="ARBA" id="ARBA00010617"/>
    </source>
</evidence>
<evidence type="ECO:0000256" key="5">
    <source>
        <dbReference type="ARBA" id="ARBA00022723"/>
    </source>
</evidence>
<dbReference type="OrthoDB" id="2789670at2759"/>
<comment type="cofactor">
    <cofactor evidence="1 9">
        <name>heme</name>
        <dbReference type="ChEBI" id="CHEBI:30413"/>
    </cofactor>
</comment>
<protein>
    <submittedName>
        <fullName evidence="12">Cytochrome P450</fullName>
    </submittedName>
</protein>
<evidence type="ECO:0000256" key="8">
    <source>
        <dbReference type="ARBA" id="ARBA00023033"/>
    </source>
</evidence>
<dbReference type="GO" id="GO:0016705">
    <property type="term" value="F:oxidoreductase activity, acting on paired donors, with incorporation or reduction of molecular oxygen"/>
    <property type="evidence" value="ECO:0007669"/>
    <property type="project" value="InterPro"/>
</dbReference>
<feature type="signal peptide" evidence="11">
    <location>
        <begin position="1"/>
        <end position="20"/>
    </location>
</feature>
<dbReference type="EMBL" id="JADNRY010000155">
    <property type="protein sequence ID" value="KAF9063056.1"/>
    <property type="molecule type" value="Genomic_DNA"/>
</dbReference>
<dbReference type="InterPro" id="IPR036396">
    <property type="entry name" value="Cyt_P450_sf"/>
</dbReference>
<evidence type="ECO:0000256" key="9">
    <source>
        <dbReference type="PIRSR" id="PIRSR602401-1"/>
    </source>
</evidence>
<keyword evidence="13" id="KW-1185">Reference proteome</keyword>
<dbReference type="InterPro" id="IPR050364">
    <property type="entry name" value="Cytochrome_P450_fung"/>
</dbReference>
<evidence type="ECO:0000256" key="1">
    <source>
        <dbReference type="ARBA" id="ARBA00001971"/>
    </source>
</evidence>
<feature type="binding site" description="axial binding residue" evidence="9">
    <location>
        <position position="448"/>
    </location>
    <ligand>
        <name>heme</name>
        <dbReference type="ChEBI" id="CHEBI:30413"/>
    </ligand>
    <ligandPart>
        <name>Fe</name>
        <dbReference type="ChEBI" id="CHEBI:18248"/>
    </ligandPart>
</feature>
<keyword evidence="4 9" id="KW-0349">Heme</keyword>
<dbReference type="GO" id="GO:0004497">
    <property type="term" value="F:monooxygenase activity"/>
    <property type="evidence" value="ECO:0007669"/>
    <property type="project" value="UniProtKB-KW"/>
</dbReference>
<organism evidence="12 13">
    <name type="scientific">Rhodocollybia butyracea</name>
    <dbReference type="NCBI Taxonomy" id="206335"/>
    <lineage>
        <taxon>Eukaryota</taxon>
        <taxon>Fungi</taxon>
        <taxon>Dikarya</taxon>
        <taxon>Basidiomycota</taxon>
        <taxon>Agaricomycotina</taxon>
        <taxon>Agaricomycetes</taxon>
        <taxon>Agaricomycetidae</taxon>
        <taxon>Agaricales</taxon>
        <taxon>Marasmiineae</taxon>
        <taxon>Omphalotaceae</taxon>
        <taxon>Rhodocollybia</taxon>
    </lineage>
</organism>
<evidence type="ECO:0000256" key="11">
    <source>
        <dbReference type="SAM" id="SignalP"/>
    </source>
</evidence>
<dbReference type="PANTHER" id="PTHR46300">
    <property type="entry name" value="P450, PUTATIVE (EUROFUNG)-RELATED-RELATED"/>
    <property type="match status" value="1"/>
</dbReference>
<evidence type="ECO:0000256" key="4">
    <source>
        <dbReference type="ARBA" id="ARBA00022617"/>
    </source>
</evidence>
<comment type="similarity">
    <text evidence="3 10">Belongs to the cytochrome P450 family.</text>
</comment>
<dbReference type="GO" id="GO:0020037">
    <property type="term" value="F:heme binding"/>
    <property type="evidence" value="ECO:0007669"/>
    <property type="project" value="InterPro"/>
</dbReference>
<evidence type="ECO:0000256" key="10">
    <source>
        <dbReference type="RuleBase" id="RU000461"/>
    </source>
</evidence>
<dbReference type="InterPro" id="IPR001128">
    <property type="entry name" value="Cyt_P450"/>
</dbReference>
<dbReference type="InterPro" id="IPR002401">
    <property type="entry name" value="Cyt_P450_E_grp-I"/>
</dbReference>
<dbReference type="Pfam" id="PF00067">
    <property type="entry name" value="p450"/>
    <property type="match status" value="1"/>
</dbReference>
<proteinExistence type="inferred from homology"/>
<dbReference type="GO" id="GO:0005506">
    <property type="term" value="F:iron ion binding"/>
    <property type="evidence" value="ECO:0007669"/>
    <property type="project" value="InterPro"/>
</dbReference>
<dbReference type="Proteomes" id="UP000772434">
    <property type="component" value="Unassembled WGS sequence"/>
</dbReference>
<dbReference type="SUPFAM" id="SSF48264">
    <property type="entry name" value="Cytochrome P450"/>
    <property type="match status" value="1"/>
</dbReference>
<dbReference type="PROSITE" id="PS00086">
    <property type="entry name" value="CYTOCHROME_P450"/>
    <property type="match status" value="1"/>
</dbReference>
<reference evidence="12" key="1">
    <citation type="submission" date="2020-11" db="EMBL/GenBank/DDBJ databases">
        <authorList>
            <consortium name="DOE Joint Genome Institute"/>
            <person name="Ahrendt S."/>
            <person name="Riley R."/>
            <person name="Andreopoulos W."/>
            <person name="Labutti K."/>
            <person name="Pangilinan J."/>
            <person name="Ruiz-Duenas F.J."/>
            <person name="Barrasa J.M."/>
            <person name="Sanchez-Garcia M."/>
            <person name="Camarero S."/>
            <person name="Miyauchi S."/>
            <person name="Serrano A."/>
            <person name="Linde D."/>
            <person name="Babiker R."/>
            <person name="Drula E."/>
            <person name="Ayuso-Fernandez I."/>
            <person name="Pacheco R."/>
            <person name="Padilla G."/>
            <person name="Ferreira P."/>
            <person name="Barriuso J."/>
            <person name="Kellner H."/>
            <person name="Castanera R."/>
            <person name="Alfaro M."/>
            <person name="Ramirez L."/>
            <person name="Pisabarro A.G."/>
            <person name="Kuo A."/>
            <person name="Tritt A."/>
            <person name="Lipzen A."/>
            <person name="He G."/>
            <person name="Yan M."/>
            <person name="Ng V."/>
            <person name="Cullen D."/>
            <person name="Martin F."/>
            <person name="Rosso M.-N."/>
            <person name="Henrissat B."/>
            <person name="Hibbett D."/>
            <person name="Martinez A.T."/>
            <person name="Grigoriev I.V."/>
        </authorList>
    </citation>
    <scope>NUCLEOTIDE SEQUENCE</scope>
    <source>
        <strain evidence="12">AH 40177</strain>
    </source>
</reference>
<evidence type="ECO:0000256" key="2">
    <source>
        <dbReference type="ARBA" id="ARBA00005179"/>
    </source>
</evidence>
<name>A0A9P5PGR1_9AGAR</name>
<feature type="chain" id="PRO_5040375725" evidence="11">
    <location>
        <begin position="21"/>
        <end position="522"/>
    </location>
</feature>
<keyword evidence="11" id="KW-0732">Signal</keyword>
<sequence>MPKFELIHALALLFFTPVLALCARWKNSSQFPLPPGPRKLPILGNLFDIPTKGYIWLEYAKMCRKHNSDIIHLSALGNSIVVLNSAQIVSDLLEKRSSLYSSRPPTVMLGELMGWGNAFAFRPNDNAWKAQRKTFTHAIPPADAKRFHLKQITATHDLLRVLTHSNDIMKDLHMWAAGFIMDVIYGIQGEEAETFLKTAVEAVHSIAIAGTPGKFLVDQIPFLKYVPEWFPGAGFKRKAREWNNLRIKMTEDAYRVTKERTAAGTATPSLASVALEQMDLTKDIVQQEELIKAVSVTAYGAQSIRKAGLDTVVMALEAFILAMLMNPDVQTKAQRELDRVLAPGDLPNFSLEPDLPYISAIVREVFRYQPATPLGFPHLVTDDDVYSGYLIPKDSIIISNVWSILHNDEDYPDPYRFNPSRYLDVNGKIDHSIKDPISPVFGFGRRACPGKDVAVASLWIAVASILTCYNIEPEIDERGNLMERKGEWHQGPTLFNRPLPFKCRFIFRSKDVEASLQGGKCT</sequence>
<comment type="caution">
    <text evidence="12">The sequence shown here is derived from an EMBL/GenBank/DDBJ whole genome shotgun (WGS) entry which is preliminary data.</text>
</comment>